<dbReference type="EMBL" id="JASPKY010000859">
    <property type="protein sequence ID" value="KAK9680918.1"/>
    <property type="molecule type" value="Genomic_DNA"/>
</dbReference>
<keyword evidence="3" id="KW-1185">Reference proteome</keyword>
<gene>
    <name evidence="2" type="ORF">QE152_g38721</name>
</gene>
<accession>A0AAW1HWA5</accession>
<feature type="domain" description="Transposable element P transposase-like RNase H" evidence="1">
    <location>
        <begin position="110"/>
        <end position="205"/>
    </location>
</feature>
<comment type="caution">
    <text evidence="2">The sequence shown here is derived from an EMBL/GenBank/DDBJ whole genome shotgun (WGS) entry which is preliminary data.</text>
</comment>
<evidence type="ECO:0000313" key="2">
    <source>
        <dbReference type="EMBL" id="KAK9680918.1"/>
    </source>
</evidence>
<evidence type="ECO:0000259" key="1">
    <source>
        <dbReference type="Pfam" id="PF21787"/>
    </source>
</evidence>
<dbReference type="AlphaFoldDB" id="A0AAW1HWA5"/>
<dbReference type="InterPro" id="IPR048365">
    <property type="entry name" value="TNP-like_RNaseH_N"/>
</dbReference>
<proteinExistence type="predicted"/>
<protein>
    <submittedName>
        <fullName evidence="2">Transposase protein</fullName>
    </submittedName>
</protein>
<dbReference type="Pfam" id="PF21787">
    <property type="entry name" value="TNP-like_RNaseH_N"/>
    <property type="match status" value="1"/>
</dbReference>
<name>A0AAW1HWA5_POPJA</name>
<dbReference type="Proteomes" id="UP001458880">
    <property type="component" value="Unassembled WGS sequence"/>
</dbReference>
<organism evidence="2 3">
    <name type="scientific">Popillia japonica</name>
    <name type="common">Japanese beetle</name>
    <dbReference type="NCBI Taxonomy" id="7064"/>
    <lineage>
        <taxon>Eukaryota</taxon>
        <taxon>Metazoa</taxon>
        <taxon>Ecdysozoa</taxon>
        <taxon>Arthropoda</taxon>
        <taxon>Hexapoda</taxon>
        <taxon>Insecta</taxon>
        <taxon>Pterygota</taxon>
        <taxon>Neoptera</taxon>
        <taxon>Endopterygota</taxon>
        <taxon>Coleoptera</taxon>
        <taxon>Polyphaga</taxon>
        <taxon>Scarabaeiformia</taxon>
        <taxon>Scarabaeidae</taxon>
        <taxon>Rutelinae</taxon>
        <taxon>Popillia</taxon>
    </lineage>
</organism>
<sequence>MDPILKCNAPVKRSCKNKTYRCMVSTPTVDHQYRFLRRTSTKLRKFTTTQRLKIIQENEKLLHNLSSLDKTVLGFFESQVKNQNLKPRGRRYTVSDKIFAMTISKLSEPGLQNNKKYNYMEGFVDMGGKNRRGLYADHALVFLIKGIKSKWKQPICYTFCQRTTPTADLVALLKSLICNVRRCGLLVIATISDQGGTNQAAINYLLNETKAHLYT</sequence>
<reference evidence="2 3" key="1">
    <citation type="journal article" date="2024" name="BMC Genomics">
        <title>De novo assembly and annotation of Popillia japonica's genome with initial clues to its potential as an invasive pest.</title>
        <authorList>
            <person name="Cucini C."/>
            <person name="Boschi S."/>
            <person name="Funari R."/>
            <person name="Cardaioli E."/>
            <person name="Iannotti N."/>
            <person name="Marturano G."/>
            <person name="Paoli F."/>
            <person name="Bruttini M."/>
            <person name="Carapelli A."/>
            <person name="Frati F."/>
            <person name="Nardi F."/>
        </authorList>
    </citation>
    <scope>NUCLEOTIDE SEQUENCE [LARGE SCALE GENOMIC DNA]</scope>
    <source>
        <strain evidence="2">DMR45628</strain>
    </source>
</reference>
<evidence type="ECO:0000313" key="3">
    <source>
        <dbReference type="Proteomes" id="UP001458880"/>
    </source>
</evidence>